<dbReference type="Gramene" id="CDP07978">
    <property type="protein sequence ID" value="CDP07978"/>
    <property type="gene ID" value="GSCOC_T00025535001"/>
</dbReference>
<dbReference type="EMBL" id="HG739113">
    <property type="protein sequence ID" value="CDP07978.1"/>
    <property type="molecule type" value="Genomic_DNA"/>
</dbReference>
<name>A0A068UK28_COFCA</name>
<proteinExistence type="predicted"/>
<accession>A0A068UK28</accession>
<protein>
    <submittedName>
        <fullName evidence="1">Uncharacterized protein</fullName>
    </submittedName>
</protein>
<organism evidence="1 2">
    <name type="scientific">Coffea canephora</name>
    <name type="common">Robusta coffee</name>
    <dbReference type="NCBI Taxonomy" id="49390"/>
    <lineage>
        <taxon>Eukaryota</taxon>
        <taxon>Viridiplantae</taxon>
        <taxon>Streptophyta</taxon>
        <taxon>Embryophyta</taxon>
        <taxon>Tracheophyta</taxon>
        <taxon>Spermatophyta</taxon>
        <taxon>Magnoliopsida</taxon>
        <taxon>eudicotyledons</taxon>
        <taxon>Gunneridae</taxon>
        <taxon>Pentapetalae</taxon>
        <taxon>asterids</taxon>
        <taxon>lamiids</taxon>
        <taxon>Gentianales</taxon>
        <taxon>Rubiaceae</taxon>
        <taxon>Ixoroideae</taxon>
        <taxon>Gardenieae complex</taxon>
        <taxon>Bertiereae - Coffeeae clade</taxon>
        <taxon>Coffeeae</taxon>
        <taxon>Coffea</taxon>
    </lineage>
</organism>
<keyword evidence="2" id="KW-1185">Reference proteome</keyword>
<sequence>MLFTKRKKIFSCSYRSFFFWQDTCQLKISNVRYQTQIEKFIKKGLAFLSFGKTTGLGKCKSCCHPLHIFSLAHLYSTQQSVSLISHNAANINELTPFIL</sequence>
<dbReference type="Proteomes" id="UP000295252">
    <property type="component" value="Chromosome III"/>
</dbReference>
<gene>
    <name evidence="1" type="ORF">GSCOC_T00025535001</name>
</gene>
<dbReference type="AlphaFoldDB" id="A0A068UK28"/>
<evidence type="ECO:0000313" key="1">
    <source>
        <dbReference type="EMBL" id="CDP07978.1"/>
    </source>
</evidence>
<dbReference type="InParanoid" id="A0A068UK28"/>
<evidence type="ECO:0000313" key="2">
    <source>
        <dbReference type="Proteomes" id="UP000295252"/>
    </source>
</evidence>
<reference evidence="2" key="1">
    <citation type="journal article" date="2014" name="Science">
        <title>The coffee genome provides insight into the convergent evolution of caffeine biosynthesis.</title>
        <authorList>
            <person name="Denoeud F."/>
            <person name="Carretero-Paulet L."/>
            <person name="Dereeper A."/>
            <person name="Droc G."/>
            <person name="Guyot R."/>
            <person name="Pietrella M."/>
            <person name="Zheng C."/>
            <person name="Alberti A."/>
            <person name="Anthony F."/>
            <person name="Aprea G."/>
            <person name="Aury J.M."/>
            <person name="Bento P."/>
            <person name="Bernard M."/>
            <person name="Bocs S."/>
            <person name="Campa C."/>
            <person name="Cenci A."/>
            <person name="Combes M.C."/>
            <person name="Crouzillat D."/>
            <person name="Da Silva C."/>
            <person name="Daddiego L."/>
            <person name="De Bellis F."/>
            <person name="Dussert S."/>
            <person name="Garsmeur O."/>
            <person name="Gayraud T."/>
            <person name="Guignon V."/>
            <person name="Jahn K."/>
            <person name="Jamilloux V."/>
            <person name="Joet T."/>
            <person name="Labadie K."/>
            <person name="Lan T."/>
            <person name="Leclercq J."/>
            <person name="Lepelley M."/>
            <person name="Leroy T."/>
            <person name="Li L.T."/>
            <person name="Librado P."/>
            <person name="Lopez L."/>
            <person name="Munoz A."/>
            <person name="Noel B."/>
            <person name="Pallavicini A."/>
            <person name="Perrotta G."/>
            <person name="Poncet V."/>
            <person name="Pot D."/>
            <person name="Priyono X."/>
            <person name="Rigoreau M."/>
            <person name="Rouard M."/>
            <person name="Rozas J."/>
            <person name="Tranchant-Dubreuil C."/>
            <person name="VanBuren R."/>
            <person name="Zhang Q."/>
            <person name="Andrade A.C."/>
            <person name="Argout X."/>
            <person name="Bertrand B."/>
            <person name="de Kochko A."/>
            <person name="Graziosi G."/>
            <person name="Henry R.J."/>
            <person name="Jayarama X."/>
            <person name="Ming R."/>
            <person name="Nagai C."/>
            <person name="Rounsley S."/>
            <person name="Sankoff D."/>
            <person name="Giuliano G."/>
            <person name="Albert V.A."/>
            <person name="Wincker P."/>
            <person name="Lashermes P."/>
        </authorList>
    </citation>
    <scope>NUCLEOTIDE SEQUENCE [LARGE SCALE GENOMIC DNA]</scope>
    <source>
        <strain evidence="2">cv. DH200-94</strain>
    </source>
</reference>